<feature type="region of interest" description="Disordered" evidence="1">
    <location>
        <begin position="442"/>
        <end position="504"/>
    </location>
</feature>
<evidence type="ECO:0000313" key="4">
    <source>
        <dbReference type="Proteomes" id="UP000076761"/>
    </source>
</evidence>
<evidence type="ECO:0000313" key="3">
    <source>
        <dbReference type="EMBL" id="KZT24240.1"/>
    </source>
</evidence>
<protein>
    <submittedName>
        <fullName evidence="3">Uncharacterized protein</fullName>
    </submittedName>
</protein>
<feature type="transmembrane region" description="Helical" evidence="2">
    <location>
        <begin position="304"/>
        <end position="330"/>
    </location>
</feature>
<keyword evidence="4" id="KW-1185">Reference proteome</keyword>
<feature type="transmembrane region" description="Helical" evidence="2">
    <location>
        <begin position="260"/>
        <end position="284"/>
    </location>
</feature>
<organism evidence="3 4">
    <name type="scientific">Neolentinus lepideus HHB14362 ss-1</name>
    <dbReference type="NCBI Taxonomy" id="1314782"/>
    <lineage>
        <taxon>Eukaryota</taxon>
        <taxon>Fungi</taxon>
        <taxon>Dikarya</taxon>
        <taxon>Basidiomycota</taxon>
        <taxon>Agaricomycotina</taxon>
        <taxon>Agaricomycetes</taxon>
        <taxon>Gloeophyllales</taxon>
        <taxon>Gloeophyllaceae</taxon>
        <taxon>Neolentinus</taxon>
    </lineage>
</organism>
<sequence>MSQIYGSPEVASVLSTRERAQSPLVFNNRPIDIASIGTRNEVDSEFEARCSSARMYHSSSQLHDTVDRIFYIFYTNASKLFPHSRMQGLGDCKHDDRDLSGARDASHFVSQIDRLATDVRSFLGCLNEFPPYNDVIVNSSISAFENDLKYWASWLKYYQAKSESFPSLSVQQYLHDRSVQFGDHLEHITSALERFMHLGITTFFISVWLSVDYVPGVPTIQFTQNHAANNLQNLATIATFLSAVTATTLQFSYPENSSHIAVAVNGFWFSSLVLSIGAAVNSVLGLTWKQAVYRSPRSQAPRWVLWWVNNSPIAFLVLSVLAFSTGLALFTFSTGQNIVVRIVTVALTGFSILGLASLSTWFALERWIFVQYKGEKSLWEIWVELRDWAIKFSGLDWLIDAVNLASKRVKSFFWRVAGNLWTISSRVENEIRMKRQDTIDDELDLIPGDSPNNSQRLPYSMQDVTPQNGSQTNMPSLIVVPPDARAREKQDDDPSSSSSPQARRIANAVLATVKLRKKRRAQVSRLSLPRTSISRQLDGHGRRDWTIIDRLQPMQQIMTRANNGVAKALKRLQFSPDGKLLAAWEETGKAGIYRTTDQFTRCCTLQHSEALPVATRCPQLPTPSYASPGTLLCIEGKDIVRRDYNGTIRNTFGRLTDKATPLDIAASPSDRYVVILGSLRASPDGLEPKNFDSERQLIVFDIYEEKIHSRMPVLTGANKVQLSRDSKYVLVDCDTDRKITQVWRRETKDGTHPGGIELKHALVSKGQRPVGHSFFAGEGDQWVVRMTEDGGINIWDRESGQRIRHISGPNTEAGKMSCAAWNPHADGVLVTGTTSGEIVVWTATMKLLVEERVEDEATTATTSRVTATAYKPNPRQRSDTL</sequence>
<feature type="compositionally biased region" description="Low complexity" evidence="1">
    <location>
        <begin position="858"/>
        <end position="869"/>
    </location>
</feature>
<keyword evidence="2" id="KW-0812">Transmembrane</keyword>
<dbReference type="AlphaFoldDB" id="A0A165RT81"/>
<feature type="transmembrane region" description="Helical" evidence="2">
    <location>
        <begin position="234"/>
        <end position="253"/>
    </location>
</feature>
<keyword evidence="2" id="KW-1133">Transmembrane helix</keyword>
<keyword evidence="2" id="KW-0472">Membrane</keyword>
<feature type="compositionally biased region" description="Polar residues" evidence="1">
    <location>
        <begin position="450"/>
        <end position="475"/>
    </location>
</feature>
<dbReference type="SUPFAM" id="SSF63829">
    <property type="entry name" value="Calcium-dependent phosphotriesterase"/>
    <property type="match status" value="1"/>
</dbReference>
<name>A0A165RT81_9AGAM</name>
<reference evidence="3 4" key="1">
    <citation type="journal article" date="2016" name="Mol. Biol. Evol.">
        <title>Comparative Genomics of Early-Diverging Mushroom-Forming Fungi Provides Insights into the Origins of Lignocellulose Decay Capabilities.</title>
        <authorList>
            <person name="Nagy L.G."/>
            <person name="Riley R."/>
            <person name="Tritt A."/>
            <person name="Adam C."/>
            <person name="Daum C."/>
            <person name="Floudas D."/>
            <person name="Sun H."/>
            <person name="Yadav J.S."/>
            <person name="Pangilinan J."/>
            <person name="Larsson K.H."/>
            <person name="Matsuura K."/>
            <person name="Barry K."/>
            <person name="Labutti K."/>
            <person name="Kuo R."/>
            <person name="Ohm R.A."/>
            <person name="Bhattacharya S.S."/>
            <person name="Shirouzu T."/>
            <person name="Yoshinaga Y."/>
            <person name="Martin F.M."/>
            <person name="Grigoriev I.V."/>
            <person name="Hibbett D.S."/>
        </authorList>
    </citation>
    <scope>NUCLEOTIDE SEQUENCE [LARGE SCALE GENOMIC DNA]</scope>
    <source>
        <strain evidence="3 4">HHB14362 ss-1</strain>
    </source>
</reference>
<proteinExistence type="predicted"/>
<dbReference type="STRING" id="1314782.A0A165RT81"/>
<dbReference type="Gene3D" id="2.130.10.10">
    <property type="entry name" value="YVTN repeat-like/Quinoprotein amine dehydrogenase"/>
    <property type="match status" value="1"/>
</dbReference>
<dbReference type="InParanoid" id="A0A165RT81"/>
<accession>A0A165RT81</accession>
<feature type="transmembrane region" description="Helical" evidence="2">
    <location>
        <begin position="195"/>
        <end position="214"/>
    </location>
</feature>
<gene>
    <name evidence="3" type="ORF">NEOLEDRAFT_1148845</name>
</gene>
<dbReference type="InterPro" id="IPR015943">
    <property type="entry name" value="WD40/YVTN_repeat-like_dom_sf"/>
</dbReference>
<evidence type="ECO:0000256" key="2">
    <source>
        <dbReference type="SAM" id="Phobius"/>
    </source>
</evidence>
<dbReference type="OrthoDB" id="972532at2759"/>
<evidence type="ECO:0000256" key="1">
    <source>
        <dbReference type="SAM" id="MobiDB-lite"/>
    </source>
</evidence>
<feature type="transmembrane region" description="Helical" evidence="2">
    <location>
        <begin position="342"/>
        <end position="364"/>
    </location>
</feature>
<dbReference type="EMBL" id="KV425579">
    <property type="protein sequence ID" value="KZT24240.1"/>
    <property type="molecule type" value="Genomic_DNA"/>
</dbReference>
<dbReference type="Proteomes" id="UP000076761">
    <property type="component" value="Unassembled WGS sequence"/>
</dbReference>
<feature type="region of interest" description="Disordered" evidence="1">
    <location>
        <begin position="854"/>
        <end position="881"/>
    </location>
</feature>